<feature type="transmembrane region" description="Helical" evidence="1">
    <location>
        <begin position="39"/>
        <end position="57"/>
    </location>
</feature>
<keyword evidence="3" id="KW-1185">Reference proteome</keyword>
<protein>
    <submittedName>
        <fullName evidence="2">Uncharacterized protein</fullName>
    </submittedName>
</protein>
<evidence type="ECO:0000313" key="3">
    <source>
        <dbReference type="Proteomes" id="UP001286313"/>
    </source>
</evidence>
<proteinExistence type="predicted"/>
<evidence type="ECO:0000313" key="2">
    <source>
        <dbReference type="EMBL" id="KAK3851585.1"/>
    </source>
</evidence>
<name>A0AAE1BJ71_PETCI</name>
<keyword evidence="1" id="KW-0812">Transmembrane</keyword>
<dbReference type="Proteomes" id="UP001286313">
    <property type="component" value="Unassembled WGS sequence"/>
</dbReference>
<organism evidence="2 3">
    <name type="scientific">Petrolisthes cinctipes</name>
    <name type="common">Flat porcelain crab</name>
    <dbReference type="NCBI Taxonomy" id="88211"/>
    <lineage>
        <taxon>Eukaryota</taxon>
        <taxon>Metazoa</taxon>
        <taxon>Ecdysozoa</taxon>
        <taxon>Arthropoda</taxon>
        <taxon>Crustacea</taxon>
        <taxon>Multicrustacea</taxon>
        <taxon>Malacostraca</taxon>
        <taxon>Eumalacostraca</taxon>
        <taxon>Eucarida</taxon>
        <taxon>Decapoda</taxon>
        <taxon>Pleocyemata</taxon>
        <taxon>Anomura</taxon>
        <taxon>Galatheoidea</taxon>
        <taxon>Porcellanidae</taxon>
        <taxon>Petrolisthes</taxon>
    </lineage>
</organism>
<comment type="caution">
    <text evidence="2">The sequence shown here is derived from an EMBL/GenBank/DDBJ whole genome shotgun (WGS) entry which is preliminary data.</text>
</comment>
<keyword evidence="1" id="KW-0472">Membrane</keyword>
<evidence type="ECO:0000256" key="1">
    <source>
        <dbReference type="SAM" id="Phobius"/>
    </source>
</evidence>
<sequence length="134" mass="15235">MAADRALKGIVVTYLVFILFQQLLSLFQNKLQWFKSLSGVLHVVITVLVMAVVLPPLPQEWQHHLASWLMRTWSSQTPSLTFVKTLTMMIGELDFGEDFVNGLSLPRVYRPCHLPLLRHPRVHHPVQPTGGSGR</sequence>
<feature type="transmembrane region" description="Helical" evidence="1">
    <location>
        <begin position="6"/>
        <end position="27"/>
    </location>
</feature>
<dbReference type="EMBL" id="JAWQEG010007829">
    <property type="protein sequence ID" value="KAK3851585.1"/>
    <property type="molecule type" value="Genomic_DNA"/>
</dbReference>
<keyword evidence="1" id="KW-1133">Transmembrane helix</keyword>
<accession>A0AAE1BJ71</accession>
<dbReference type="AlphaFoldDB" id="A0AAE1BJ71"/>
<gene>
    <name evidence="2" type="ORF">Pcinc_041783</name>
</gene>
<reference evidence="2" key="1">
    <citation type="submission" date="2023-10" db="EMBL/GenBank/DDBJ databases">
        <title>Genome assemblies of two species of porcelain crab, Petrolisthes cinctipes and Petrolisthes manimaculis (Anomura: Porcellanidae).</title>
        <authorList>
            <person name="Angst P."/>
        </authorList>
    </citation>
    <scope>NUCLEOTIDE SEQUENCE</scope>
    <source>
        <strain evidence="2">PB745_01</strain>
        <tissue evidence="2">Gill</tissue>
    </source>
</reference>